<feature type="chain" id="PRO_5041692628" evidence="2">
    <location>
        <begin position="18"/>
        <end position="1165"/>
    </location>
</feature>
<keyword evidence="5" id="KW-1185">Reference proteome</keyword>
<dbReference type="EMBL" id="CAXDID020000060">
    <property type="protein sequence ID" value="CAL6009982.1"/>
    <property type="molecule type" value="Genomic_DNA"/>
</dbReference>
<name>A0AA86UW34_9EUKA</name>
<feature type="transmembrane region" description="Helical" evidence="1">
    <location>
        <begin position="1009"/>
        <end position="1031"/>
    </location>
</feature>
<feature type="transmembrane region" description="Helical" evidence="1">
    <location>
        <begin position="1087"/>
        <end position="1104"/>
    </location>
</feature>
<dbReference type="AlphaFoldDB" id="A0AA86UW34"/>
<evidence type="ECO:0000313" key="5">
    <source>
        <dbReference type="Proteomes" id="UP001642409"/>
    </source>
</evidence>
<feature type="transmembrane region" description="Helical" evidence="1">
    <location>
        <begin position="753"/>
        <end position="778"/>
    </location>
</feature>
<accession>A0AA86UW34</accession>
<feature type="transmembrane region" description="Helical" evidence="1">
    <location>
        <begin position="484"/>
        <end position="501"/>
    </location>
</feature>
<feature type="transmembrane region" description="Helical" evidence="1">
    <location>
        <begin position="822"/>
        <end position="844"/>
    </location>
</feature>
<feature type="transmembrane region" description="Helical" evidence="1">
    <location>
        <begin position="637"/>
        <end position="660"/>
    </location>
</feature>
<keyword evidence="1" id="KW-1133">Transmembrane helix</keyword>
<evidence type="ECO:0000313" key="4">
    <source>
        <dbReference type="EMBL" id="CAL6009982.1"/>
    </source>
</evidence>
<evidence type="ECO:0000256" key="1">
    <source>
        <dbReference type="SAM" id="Phobius"/>
    </source>
</evidence>
<evidence type="ECO:0000256" key="2">
    <source>
        <dbReference type="SAM" id="SignalP"/>
    </source>
</evidence>
<feature type="signal peptide" evidence="2">
    <location>
        <begin position="1"/>
        <end position="17"/>
    </location>
</feature>
<reference evidence="4 5" key="2">
    <citation type="submission" date="2024-07" db="EMBL/GenBank/DDBJ databases">
        <authorList>
            <person name="Akdeniz Z."/>
        </authorList>
    </citation>
    <scope>NUCLEOTIDE SEQUENCE [LARGE SCALE GENOMIC DNA]</scope>
</reference>
<dbReference type="Proteomes" id="UP001642409">
    <property type="component" value="Unassembled WGS sequence"/>
</dbReference>
<feature type="transmembrane region" description="Helical" evidence="1">
    <location>
        <begin position="408"/>
        <end position="430"/>
    </location>
</feature>
<keyword evidence="1" id="KW-0472">Membrane</keyword>
<proteinExistence type="predicted"/>
<organism evidence="3">
    <name type="scientific">Hexamita inflata</name>
    <dbReference type="NCBI Taxonomy" id="28002"/>
    <lineage>
        <taxon>Eukaryota</taxon>
        <taxon>Metamonada</taxon>
        <taxon>Diplomonadida</taxon>
        <taxon>Hexamitidae</taxon>
        <taxon>Hexamitinae</taxon>
        <taxon>Hexamita</taxon>
    </lineage>
</organism>
<gene>
    <name evidence="4" type="ORF">HINF_LOCUS21867</name>
    <name evidence="3" type="ORF">HINF_LOCUS57884</name>
</gene>
<feature type="transmembrane region" description="Helical" evidence="1">
    <location>
        <begin position="460"/>
        <end position="478"/>
    </location>
</feature>
<feature type="transmembrane region" description="Helical" evidence="1">
    <location>
        <begin position="681"/>
        <end position="701"/>
    </location>
</feature>
<protein>
    <submittedName>
        <fullName evidence="3">Uncharacterized protein</fullName>
    </submittedName>
</protein>
<dbReference type="EMBL" id="CATOUU010001068">
    <property type="protein sequence ID" value="CAI9970239.1"/>
    <property type="molecule type" value="Genomic_DNA"/>
</dbReference>
<comment type="caution">
    <text evidence="3">The sequence shown here is derived from an EMBL/GenBank/DDBJ whole genome shotgun (WGS) entry which is preliminary data.</text>
</comment>
<keyword evidence="2" id="KW-0732">Signal</keyword>
<feature type="transmembrane region" description="Helical" evidence="1">
    <location>
        <begin position="721"/>
        <end position="741"/>
    </location>
</feature>
<sequence>MILLVFMMSVDTCTVYSGSQEFNPTITINNPQTVGFAYLAYLIEYVKNDINSNDIKYVYTSVTAEQKQIIVTVYGRVKSICTMEKNNIMLMSSVTQIANLSNLLNIKINTEKLLFIDSEYVRCDRQNVEYEISSSSHGQLLTLYYGAQDLSILHDFPKNCFKRKFFNITPENGIMIAEQNDIIYPVYNANLSLYNKEYGNFLYPMITINLNETIVNTPTYPLQQGDKIVLMYSIIFGNHPEYQFENEIQQILIGVPYIEYDQENYIEHRNDGFENVTILNKCVQFVANSPRNIEYPLNSGIIFSIQDGIPAEYRQYEGPYQQYFSPLICVENFTFMPAMFYTAEDPALKEIFNNLTNIKNSFEKSVKDGSWSYLTNDKTANETAYNYTRDMIQALNDMCLKVYFSDAYLFNLSKCLIFVFCPLIGINIIMSTYRKIVKAKADKKLNQPATQVVKKKAMSVGYMFSILSFVVLILLIFIKSNKLQLSLIFIIGVLYIIFRGIKNYKEYQNTIFAGNNTQIGTNQQKSKQQIHQKRSTFWIQYFIVVVFRALDIIQTVTDIMQILQYLQIQYYQNRTSNIIFLMYPSQKILQAAQYLAQNIAYPLILLGISLINQEIMKQEWFKKCITPSSDPLDNKTFLIKLLIYVFSYCQGFIYNVFFAFTYTKFTFQQINNSTIQYNLQVILKIFLSGTIYSISKFQLILEYYQQLNKAAIKVFTHIVQILSNVILIVVTILVLFIHTLQCKGQAIKVQMKILIISIFNLVYYVMMLIIDPIVTILAPTSLMFQELTNLCPFILQVIGICDHQDEFAKQTENLLKIDVDKFWQNILSSVEVYGISIFFGLMFSKDQDKSIQPKDQWHAIFFGVVTFITPYVLKNYIAGQVIPHYKKELGSNSNTNELETIQTVQEVGQGQVESQVDNQTVKNIQNAHNQNNQPEIDQFLEQQSTQTQVQNQQVQNLSFKKEYKIKPFTPQYKIIELQCQLTEGECEYHKSLLTVRGDYKHEAGYYEDFLKGLIFTGYGIIPGFGIILATVAKYMNNTGLACDGKSIIMKSRQEITRTVINIIADLVQIVLIIIGICLALTTENTVAYATIIAFYIFFYYFQLLDKQLQVAYGYTVDHYFKKLRFKKTTAMVQPSIVPQFQSAVLEQDITVIPVTSIVTEEIQTQ</sequence>
<feature type="transmembrane region" description="Helical" evidence="1">
    <location>
        <begin position="1059"/>
        <end position="1081"/>
    </location>
</feature>
<feature type="transmembrane region" description="Helical" evidence="1">
    <location>
        <begin position="856"/>
        <end position="873"/>
    </location>
</feature>
<keyword evidence="1" id="KW-0812">Transmembrane</keyword>
<reference evidence="3" key="1">
    <citation type="submission" date="2023-06" db="EMBL/GenBank/DDBJ databases">
        <authorList>
            <person name="Kurt Z."/>
        </authorList>
    </citation>
    <scope>NUCLEOTIDE SEQUENCE</scope>
</reference>
<evidence type="ECO:0000313" key="3">
    <source>
        <dbReference type="EMBL" id="CAI9970239.1"/>
    </source>
</evidence>